<dbReference type="Proteomes" id="UP001333110">
    <property type="component" value="Unassembled WGS sequence"/>
</dbReference>
<keyword evidence="2" id="KW-1185">Reference proteome</keyword>
<evidence type="ECO:0000313" key="1">
    <source>
        <dbReference type="EMBL" id="KAK4827015.1"/>
    </source>
</evidence>
<dbReference type="AlphaFoldDB" id="A0AAN7S3G2"/>
<dbReference type="EMBL" id="JAUNZN010000002">
    <property type="protein sequence ID" value="KAK4827015.1"/>
    <property type="molecule type" value="Genomic_DNA"/>
</dbReference>
<dbReference type="PANTHER" id="PTHR33332">
    <property type="entry name" value="REVERSE TRANSCRIPTASE DOMAIN-CONTAINING PROTEIN"/>
    <property type="match status" value="1"/>
</dbReference>
<gene>
    <name evidence="1" type="ORF">QYF61_013149</name>
</gene>
<accession>A0AAN7S3G2</accession>
<evidence type="ECO:0008006" key="3">
    <source>
        <dbReference type="Google" id="ProtNLM"/>
    </source>
</evidence>
<proteinExistence type="predicted"/>
<organism evidence="1 2">
    <name type="scientific">Mycteria americana</name>
    <name type="common">Wood stork</name>
    <dbReference type="NCBI Taxonomy" id="33587"/>
    <lineage>
        <taxon>Eukaryota</taxon>
        <taxon>Metazoa</taxon>
        <taxon>Chordata</taxon>
        <taxon>Craniata</taxon>
        <taxon>Vertebrata</taxon>
        <taxon>Euteleostomi</taxon>
        <taxon>Archelosauria</taxon>
        <taxon>Archosauria</taxon>
        <taxon>Dinosauria</taxon>
        <taxon>Saurischia</taxon>
        <taxon>Theropoda</taxon>
        <taxon>Coelurosauria</taxon>
        <taxon>Aves</taxon>
        <taxon>Neognathae</taxon>
        <taxon>Neoaves</taxon>
        <taxon>Aequornithes</taxon>
        <taxon>Ciconiiformes</taxon>
        <taxon>Ciconiidae</taxon>
        <taxon>Mycteria</taxon>
    </lineage>
</organism>
<sequence length="132" mass="15177">MPKGCAASQRNRDRLEKWADRNLMKFNNEKCKVLCWGRNNLTCQYMLGAAQLESSFAEKVLVDTRLNKSQQSALAAKYKRDMDILERVQQRATKIIKGLEHLPHEERVREPGLFSLEKTRLTGDIINLSALS</sequence>
<comment type="caution">
    <text evidence="1">The sequence shown here is derived from an EMBL/GenBank/DDBJ whole genome shotgun (WGS) entry which is preliminary data.</text>
</comment>
<protein>
    <recommendedName>
        <fullName evidence="3">Rna-directed dna polymerase from mobile element jockey-like</fullName>
    </recommendedName>
</protein>
<reference evidence="1 2" key="1">
    <citation type="journal article" date="2023" name="J. Hered.">
        <title>Chromosome-level genome of the wood stork (Mycteria americana) provides insight into avian chromosome evolution.</title>
        <authorList>
            <person name="Flamio R. Jr."/>
            <person name="Ramstad K.M."/>
        </authorList>
    </citation>
    <scope>NUCLEOTIDE SEQUENCE [LARGE SCALE GENOMIC DNA]</scope>
    <source>
        <strain evidence="1">JAX WOST 10</strain>
    </source>
</reference>
<evidence type="ECO:0000313" key="2">
    <source>
        <dbReference type="Proteomes" id="UP001333110"/>
    </source>
</evidence>
<name>A0AAN7S3G2_MYCAM</name>